<comment type="caution">
    <text evidence="2">The sequence shown here is derived from an EMBL/GenBank/DDBJ whole genome shotgun (WGS) entry which is preliminary data.</text>
</comment>
<dbReference type="Proteomes" id="UP001234495">
    <property type="component" value="Unassembled WGS sequence"/>
</dbReference>
<evidence type="ECO:0000259" key="1">
    <source>
        <dbReference type="Pfam" id="PF13021"/>
    </source>
</evidence>
<gene>
    <name evidence="2" type="ORF">J2S19_000274</name>
</gene>
<dbReference type="EMBL" id="JAUSUD010000001">
    <property type="protein sequence ID" value="MDQ0229024.1"/>
    <property type="molecule type" value="Genomic_DNA"/>
</dbReference>
<proteinExistence type="predicted"/>
<keyword evidence="3" id="KW-1185">Reference proteome</keyword>
<name>A0ABT9ZAQ2_9BACI</name>
<dbReference type="RefSeq" id="WP_307336042.1">
    <property type="nucleotide sequence ID" value="NZ_JAUSUD010000001.1"/>
</dbReference>
<evidence type="ECO:0000313" key="2">
    <source>
        <dbReference type="EMBL" id="MDQ0229024.1"/>
    </source>
</evidence>
<dbReference type="InterPro" id="IPR024976">
    <property type="entry name" value="DUF3885"/>
</dbReference>
<sequence>MNVTDFMREAFPNVKLEPGLFYSWDIGMRFELGGKWTNEDDEKYPDSPYLNRCYQRTITLFEALHNPEDDLFIVIDVYDYKNGKNIKRQLVNFPRYVEKSFVNKIKHQKIRYPYSEGAEEDTYDIHRFSLKCKRNDFKYKALLKAICNHDMGVRPAIYHPVYFINIHKRTIFHVYDDRGCDLLATAPEAIRKIYETYNNWILDYDRAEIDQVFA</sequence>
<dbReference type="Pfam" id="PF13021">
    <property type="entry name" value="DUF3885"/>
    <property type="match status" value="1"/>
</dbReference>
<organism evidence="2 3">
    <name type="scientific">Metabacillus malikii</name>
    <dbReference type="NCBI Taxonomy" id="1504265"/>
    <lineage>
        <taxon>Bacteria</taxon>
        <taxon>Bacillati</taxon>
        <taxon>Bacillota</taxon>
        <taxon>Bacilli</taxon>
        <taxon>Bacillales</taxon>
        <taxon>Bacillaceae</taxon>
        <taxon>Metabacillus</taxon>
    </lineage>
</organism>
<protein>
    <recommendedName>
        <fullName evidence="1">DUF3885 domain-containing protein</fullName>
    </recommendedName>
</protein>
<feature type="domain" description="DUF3885" evidence="1">
    <location>
        <begin position="4"/>
        <end position="205"/>
    </location>
</feature>
<accession>A0ABT9ZAQ2</accession>
<evidence type="ECO:0000313" key="3">
    <source>
        <dbReference type="Proteomes" id="UP001234495"/>
    </source>
</evidence>
<reference evidence="2 3" key="1">
    <citation type="submission" date="2023-07" db="EMBL/GenBank/DDBJ databases">
        <title>Genomic Encyclopedia of Type Strains, Phase IV (KMG-IV): sequencing the most valuable type-strain genomes for metagenomic binning, comparative biology and taxonomic classification.</title>
        <authorList>
            <person name="Goeker M."/>
        </authorList>
    </citation>
    <scope>NUCLEOTIDE SEQUENCE [LARGE SCALE GENOMIC DNA]</scope>
    <source>
        <strain evidence="2 3">DSM 29005</strain>
    </source>
</reference>